<dbReference type="InterPro" id="IPR028087">
    <property type="entry name" value="Tad_N"/>
</dbReference>
<dbReference type="Proteomes" id="UP000256913">
    <property type="component" value="Unassembled WGS sequence"/>
</dbReference>
<sequence>MLLSRRRGTRRGDRGAVAAVAAVFVGSGVALGICALVVDVGLIYAEHKQLQTGADAAAVEVARVCATSEVACGAPESGDAATAYARVNVPDGEATAVVCGRGGGLSECPAESDATCTGTAPETGVYAEVRTSILTADGSTLLPPVFAQAVVDDYDGAAVTACARVTWGSPTAARTLALTISTCDWKRMTRGGGTFPSTEQAVALYTDTDPAACGRGGTGRGDPGGFRWVTGADNTCRTAAATSTPVRATLPDQRPDGCLEALQSLIGKPGQAVAVPIFEKVTDAGDGGFAYAIQGVGAFVVTGWQLPDSVVNSPTLSSCGPGVSTCVFGFFTRAVVPGGGTVGGPDLGAQITALIG</sequence>
<dbReference type="OrthoDB" id="5187898at2"/>
<feature type="transmembrane region" description="Helical" evidence="1">
    <location>
        <begin position="16"/>
        <end position="44"/>
    </location>
</feature>
<keyword evidence="4" id="KW-1185">Reference proteome</keyword>
<name>A0A3D9ZR61_9ACTN</name>
<keyword evidence="1" id="KW-0812">Transmembrane</keyword>
<evidence type="ECO:0000313" key="3">
    <source>
        <dbReference type="EMBL" id="REF96160.1"/>
    </source>
</evidence>
<feature type="domain" description="Putative Flp pilus-assembly TadG-like N-terminal" evidence="2">
    <location>
        <begin position="20"/>
        <end position="63"/>
    </location>
</feature>
<accession>A0A3D9ZR61</accession>
<evidence type="ECO:0000256" key="1">
    <source>
        <dbReference type="SAM" id="Phobius"/>
    </source>
</evidence>
<evidence type="ECO:0000313" key="4">
    <source>
        <dbReference type="Proteomes" id="UP000256913"/>
    </source>
</evidence>
<gene>
    <name evidence="3" type="ORF">DFJ67_2129</name>
</gene>
<comment type="caution">
    <text evidence="3">The sequence shown here is derived from an EMBL/GenBank/DDBJ whole genome shotgun (WGS) entry which is preliminary data.</text>
</comment>
<keyword evidence="1" id="KW-0472">Membrane</keyword>
<reference evidence="3 4" key="1">
    <citation type="submission" date="2018-08" db="EMBL/GenBank/DDBJ databases">
        <title>Sequencing the genomes of 1000 actinobacteria strains.</title>
        <authorList>
            <person name="Klenk H.-P."/>
        </authorList>
    </citation>
    <scope>NUCLEOTIDE SEQUENCE [LARGE SCALE GENOMIC DNA]</scope>
    <source>
        <strain evidence="3 4">DSM 44099</strain>
    </source>
</reference>
<organism evidence="3 4">
    <name type="scientific">Asanoa ferruginea</name>
    <dbReference type="NCBI Taxonomy" id="53367"/>
    <lineage>
        <taxon>Bacteria</taxon>
        <taxon>Bacillati</taxon>
        <taxon>Actinomycetota</taxon>
        <taxon>Actinomycetes</taxon>
        <taxon>Micromonosporales</taxon>
        <taxon>Micromonosporaceae</taxon>
        <taxon>Asanoa</taxon>
    </lineage>
</organism>
<dbReference type="RefSeq" id="WP_116067727.1">
    <property type="nucleotide sequence ID" value="NZ_BONB01000022.1"/>
</dbReference>
<dbReference type="AlphaFoldDB" id="A0A3D9ZR61"/>
<evidence type="ECO:0000259" key="2">
    <source>
        <dbReference type="Pfam" id="PF13400"/>
    </source>
</evidence>
<proteinExistence type="predicted"/>
<dbReference type="Pfam" id="PF13400">
    <property type="entry name" value="Tad"/>
    <property type="match status" value="1"/>
</dbReference>
<keyword evidence="1" id="KW-1133">Transmembrane helix</keyword>
<protein>
    <submittedName>
        <fullName evidence="3">Putative Flp pilus-assembly TadE/G-like protein</fullName>
    </submittedName>
</protein>
<dbReference type="EMBL" id="QUMQ01000001">
    <property type="protein sequence ID" value="REF96160.1"/>
    <property type="molecule type" value="Genomic_DNA"/>
</dbReference>